<dbReference type="PANTHER" id="PTHR31126:SF48">
    <property type="entry name" value="INOSITOL PHOSPHATASE SIW14"/>
    <property type="match status" value="1"/>
</dbReference>
<keyword evidence="9" id="KW-0812">Transmembrane</keyword>
<dbReference type="PANTHER" id="PTHR31126">
    <property type="entry name" value="TYROSINE-PROTEIN PHOSPHATASE"/>
    <property type="match status" value="1"/>
</dbReference>
<dbReference type="AlphaFoldDB" id="A0A9P4YN42"/>
<comment type="subcellular location">
    <subcellularLocation>
        <location evidence="1">Cytoplasm</location>
    </subcellularLocation>
</comment>
<evidence type="ECO:0000256" key="9">
    <source>
        <dbReference type="SAM" id="Phobius"/>
    </source>
</evidence>
<keyword evidence="12" id="KW-1185">Reference proteome</keyword>
<evidence type="ECO:0000256" key="4">
    <source>
        <dbReference type="ARBA" id="ARBA00022801"/>
    </source>
</evidence>
<dbReference type="PROSITE" id="PS00383">
    <property type="entry name" value="TYR_PHOSPHATASE_1"/>
    <property type="match status" value="1"/>
</dbReference>
<dbReference type="EMBL" id="JAANYQ010000023">
    <property type="protein sequence ID" value="KAF4119502.1"/>
    <property type="molecule type" value="Genomic_DNA"/>
</dbReference>
<evidence type="ECO:0000313" key="12">
    <source>
        <dbReference type="Proteomes" id="UP000749293"/>
    </source>
</evidence>
<evidence type="ECO:0000256" key="5">
    <source>
        <dbReference type="ARBA" id="ARBA00044949"/>
    </source>
</evidence>
<feature type="domain" description="Tyrosine-protein phosphatase" evidence="10">
    <location>
        <begin position="120"/>
        <end position="268"/>
    </location>
</feature>
<dbReference type="OrthoDB" id="6375174at2759"/>
<dbReference type="InterPro" id="IPR029021">
    <property type="entry name" value="Prot-tyrosine_phosphatase-like"/>
</dbReference>
<evidence type="ECO:0000256" key="1">
    <source>
        <dbReference type="ARBA" id="ARBA00004496"/>
    </source>
</evidence>
<dbReference type="GO" id="GO:0052840">
    <property type="term" value="F:inositol diphosphate tetrakisphosphate diphosphatase activity"/>
    <property type="evidence" value="ECO:0007669"/>
    <property type="project" value="TreeGrafter"/>
</dbReference>
<feature type="region of interest" description="Disordered" evidence="8">
    <location>
        <begin position="1"/>
        <end position="86"/>
    </location>
</feature>
<comment type="catalytic activity">
    <reaction evidence="6">
        <text>5-diphospho-1D-myo-inositol 1,2,3,4,6-pentakisphosphate + H2O = 1D-myo-inositol hexakisphosphate + phosphate + H(+)</text>
        <dbReference type="Rhea" id="RHEA:22384"/>
        <dbReference type="ChEBI" id="CHEBI:15377"/>
        <dbReference type="ChEBI" id="CHEBI:15378"/>
        <dbReference type="ChEBI" id="CHEBI:43474"/>
        <dbReference type="ChEBI" id="CHEBI:58130"/>
        <dbReference type="ChEBI" id="CHEBI:58628"/>
        <dbReference type="EC" id="3.6.1.52"/>
    </reaction>
    <physiologicalReaction direction="left-to-right" evidence="6">
        <dbReference type="Rhea" id="RHEA:22385"/>
    </physiologicalReaction>
</comment>
<keyword evidence="9" id="KW-0472">Membrane</keyword>
<evidence type="ECO:0000256" key="6">
    <source>
        <dbReference type="ARBA" id="ARBA00047342"/>
    </source>
</evidence>
<gene>
    <name evidence="11" type="ORF">GMORB2_4632</name>
</gene>
<dbReference type="Gene3D" id="3.90.190.10">
    <property type="entry name" value="Protein tyrosine phosphatase superfamily"/>
    <property type="match status" value="1"/>
</dbReference>
<evidence type="ECO:0000313" key="11">
    <source>
        <dbReference type="EMBL" id="KAF4119502.1"/>
    </source>
</evidence>
<keyword evidence="9" id="KW-1133">Transmembrane helix</keyword>
<name>A0A9P4YN42_9HYPO</name>
<dbReference type="PROSITE" id="PS50054">
    <property type="entry name" value="TYR_PHOSPHATASE_DUAL"/>
    <property type="match status" value="1"/>
</dbReference>
<dbReference type="InterPro" id="IPR020422">
    <property type="entry name" value="TYR_PHOSPHATASE_DUAL_dom"/>
</dbReference>
<evidence type="ECO:0000256" key="2">
    <source>
        <dbReference type="ARBA" id="ARBA00012527"/>
    </source>
</evidence>
<dbReference type="SUPFAM" id="SSF52799">
    <property type="entry name" value="(Phosphotyrosine protein) phosphatases II"/>
    <property type="match status" value="1"/>
</dbReference>
<dbReference type="InterPro" id="IPR016130">
    <property type="entry name" value="Tyr_Pase_AS"/>
</dbReference>
<keyword evidence="3" id="KW-0963">Cytoplasm</keyword>
<dbReference type="Pfam" id="PF03162">
    <property type="entry name" value="Y_phosphatase2"/>
    <property type="match status" value="1"/>
</dbReference>
<feature type="transmembrane region" description="Helical" evidence="9">
    <location>
        <begin position="299"/>
        <end position="317"/>
    </location>
</feature>
<comment type="caution">
    <text evidence="11">The sequence shown here is derived from an EMBL/GenBank/DDBJ whole genome shotgun (WGS) entry which is preliminary data.</text>
</comment>
<evidence type="ECO:0000256" key="3">
    <source>
        <dbReference type="ARBA" id="ARBA00022490"/>
    </source>
</evidence>
<dbReference type="EC" id="3.6.1.52" evidence="2"/>
<organism evidence="11 12">
    <name type="scientific">Geosmithia morbida</name>
    <dbReference type="NCBI Taxonomy" id="1094350"/>
    <lineage>
        <taxon>Eukaryota</taxon>
        <taxon>Fungi</taxon>
        <taxon>Dikarya</taxon>
        <taxon>Ascomycota</taxon>
        <taxon>Pezizomycotina</taxon>
        <taxon>Sordariomycetes</taxon>
        <taxon>Hypocreomycetidae</taxon>
        <taxon>Hypocreales</taxon>
        <taxon>Bionectriaceae</taxon>
        <taxon>Geosmithia</taxon>
    </lineage>
</organism>
<comment type="catalytic activity">
    <reaction evidence="7">
        <text>1,5-bis(diphospho)-1D-myo-inositol 2,3,4,6-tetrakisphosphate + H2O = 1-diphospho-1D-myo-inositol 2,3,4,5,6-pentakisphosphate + phosphate + 2 H(+)</text>
        <dbReference type="Rhea" id="RHEA:79699"/>
        <dbReference type="ChEBI" id="CHEBI:15377"/>
        <dbReference type="ChEBI" id="CHEBI:15378"/>
        <dbReference type="ChEBI" id="CHEBI:43474"/>
        <dbReference type="ChEBI" id="CHEBI:74946"/>
        <dbReference type="ChEBI" id="CHEBI:77983"/>
        <dbReference type="EC" id="3.6.1.52"/>
    </reaction>
    <physiologicalReaction direction="left-to-right" evidence="7">
        <dbReference type="Rhea" id="RHEA:79700"/>
    </physiologicalReaction>
</comment>
<comment type="similarity">
    <text evidence="5">Belongs to the protein-tyrosine phosphatase family. Atypical dual-specificity phosphatase Siw14-like subfamily.</text>
</comment>
<keyword evidence="4" id="KW-0378">Hydrolase</keyword>
<accession>A0A9P4YN42</accession>
<dbReference type="GO" id="GO:0016791">
    <property type="term" value="F:phosphatase activity"/>
    <property type="evidence" value="ECO:0007669"/>
    <property type="project" value="TreeGrafter"/>
</dbReference>
<proteinExistence type="inferred from homology"/>
<dbReference type="FunFam" id="3.90.190.10:FF:000035">
    <property type="entry name" value="Tyrosine phosphatase, putative"/>
    <property type="match status" value="1"/>
</dbReference>
<dbReference type="GO" id="GO:0005737">
    <property type="term" value="C:cytoplasm"/>
    <property type="evidence" value="ECO:0007669"/>
    <property type="project" value="UniProtKB-SubCell"/>
</dbReference>
<dbReference type="InterPro" id="IPR004861">
    <property type="entry name" value="Siw14-like"/>
</dbReference>
<evidence type="ECO:0000259" key="10">
    <source>
        <dbReference type="PROSITE" id="PS50054"/>
    </source>
</evidence>
<dbReference type="GeneID" id="55970860"/>
<protein>
    <recommendedName>
        <fullName evidence="2">diphosphoinositol-polyphosphate diphosphatase</fullName>
        <ecNumber evidence="2">3.6.1.52</ecNumber>
    </recommendedName>
</protein>
<evidence type="ECO:0000256" key="8">
    <source>
        <dbReference type="SAM" id="MobiDB-lite"/>
    </source>
</evidence>
<sequence length="325" mass="35512">MAWNRNSRSYGEETAQLPDAMETTTTTTTSTSSTTSSFRSRHSSLSSGRHSYNLRDAEEGRCQNANGGSDITEASSVTSENGENPDPFRIGPSLLVLTPQMSHPDPDMFPDAPADGRPANFGVVIPGVYRSGYPTKDDFSYLQGLELKTVVTLVKKDELDDGLGEFATENGINQIIFNIKGTKKEAIAPSAMRMILEVVLNPNNYPLLIHCNRGKHRTGCVVASMRMTAGWENHHALSEYRAYAEPKVRDCDVEYITNLDASLVRPRLLPLPPMPGAMAVGNNDQPRLAVTQTRGIKRAVTFGLIVLVCLISGHRFMAGSSLRVP</sequence>
<dbReference type="RefSeq" id="XP_035318154.1">
    <property type="nucleotide sequence ID" value="XM_035466606.1"/>
</dbReference>
<reference evidence="11" key="1">
    <citation type="submission" date="2020-03" db="EMBL/GenBank/DDBJ databases">
        <title>Site-based positive gene gene selection in Geosmithia morbida across the United States reveals a broad range of putative effectors and factors for local host and environmental adapation.</title>
        <authorList>
            <person name="Onufrak A."/>
            <person name="Murdoch R.W."/>
            <person name="Gazis R."/>
            <person name="Huff M."/>
            <person name="Staton M."/>
            <person name="Klingeman W."/>
            <person name="Hadziabdic D."/>
        </authorList>
    </citation>
    <scope>NUCLEOTIDE SEQUENCE</scope>
    <source>
        <strain evidence="11">1262</strain>
    </source>
</reference>
<feature type="compositionally biased region" description="Polar residues" evidence="8">
    <location>
        <begin position="63"/>
        <end position="82"/>
    </location>
</feature>
<feature type="compositionally biased region" description="Low complexity" evidence="8">
    <location>
        <begin position="23"/>
        <end position="47"/>
    </location>
</feature>
<evidence type="ECO:0000256" key="7">
    <source>
        <dbReference type="ARBA" id="ARBA00047927"/>
    </source>
</evidence>
<dbReference type="Proteomes" id="UP000749293">
    <property type="component" value="Unassembled WGS sequence"/>
</dbReference>